<dbReference type="EMBL" id="QGLE01000001">
    <property type="protein sequence ID" value="PWR25435.1"/>
    <property type="molecule type" value="Genomic_DNA"/>
</dbReference>
<dbReference type="Gene3D" id="3.90.1150.10">
    <property type="entry name" value="Aspartate Aminotransferase, domain 1"/>
    <property type="match status" value="1"/>
</dbReference>
<dbReference type="AlphaFoldDB" id="A0A317EJL4"/>
<gene>
    <name evidence="6" type="ORF">DKG74_00165</name>
</gene>
<dbReference type="Gene3D" id="3.40.640.10">
    <property type="entry name" value="Type I PLP-dependent aspartate aminotransferase-like (Major domain)"/>
    <property type="match status" value="1"/>
</dbReference>
<dbReference type="PANTHER" id="PTHR43094:SF1">
    <property type="entry name" value="AMINOTRANSFERASE CLASS-III"/>
    <property type="match status" value="1"/>
</dbReference>
<keyword evidence="3 6" id="KW-0808">Transferase</keyword>
<name>A0A317EJL4_9PROT</name>
<keyword evidence="2 6" id="KW-0032">Aminotransferase</keyword>
<evidence type="ECO:0000256" key="4">
    <source>
        <dbReference type="ARBA" id="ARBA00022898"/>
    </source>
</evidence>
<evidence type="ECO:0000313" key="7">
    <source>
        <dbReference type="Proteomes" id="UP000245461"/>
    </source>
</evidence>
<dbReference type="OrthoDB" id="9801834at2"/>
<reference evidence="6 7" key="1">
    <citation type="submission" date="2018-05" db="EMBL/GenBank/DDBJ databases">
        <title>Zavarzinia sp. HR-AS.</title>
        <authorList>
            <person name="Lee Y."/>
            <person name="Jeon C.O."/>
        </authorList>
    </citation>
    <scope>NUCLEOTIDE SEQUENCE [LARGE SCALE GENOMIC DNA]</scope>
    <source>
        <strain evidence="6 7">HR-AS</strain>
    </source>
</reference>
<dbReference type="SUPFAM" id="SSF53383">
    <property type="entry name" value="PLP-dependent transferases"/>
    <property type="match status" value="1"/>
</dbReference>
<dbReference type="CDD" id="cd00610">
    <property type="entry name" value="OAT_like"/>
    <property type="match status" value="1"/>
</dbReference>
<evidence type="ECO:0000256" key="3">
    <source>
        <dbReference type="ARBA" id="ARBA00022679"/>
    </source>
</evidence>
<keyword evidence="7" id="KW-1185">Reference proteome</keyword>
<evidence type="ECO:0000256" key="1">
    <source>
        <dbReference type="ARBA" id="ARBA00008954"/>
    </source>
</evidence>
<organism evidence="6 7">
    <name type="scientific">Zavarzinia aquatilis</name>
    <dbReference type="NCBI Taxonomy" id="2211142"/>
    <lineage>
        <taxon>Bacteria</taxon>
        <taxon>Pseudomonadati</taxon>
        <taxon>Pseudomonadota</taxon>
        <taxon>Alphaproteobacteria</taxon>
        <taxon>Rhodospirillales</taxon>
        <taxon>Zavarziniaceae</taxon>
        <taxon>Zavarzinia</taxon>
    </lineage>
</organism>
<evidence type="ECO:0000256" key="2">
    <source>
        <dbReference type="ARBA" id="ARBA00022576"/>
    </source>
</evidence>
<dbReference type="Pfam" id="PF00202">
    <property type="entry name" value="Aminotran_3"/>
    <property type="match status" value="1"/>
</dbReference>
<dbReference type="InterPro" id="IPR015424">
    <property type="entry name" value="PyrdxlP-dep_Trfase"/>
</dbReference>
<keyword evidence="4 5" id="KW-0663">Pyridoxal phosphate</keyword>
<protein>
    <submittedName>
        <fullName evidence="6">Aspartate aminotransferase family protein</fullName>
    </submittedName>
</protein>
<evidence type="ECO:0000313" key="6">
    <source>
        <dbReference type="EMBL" id="PWR25435.1"/>
    </source>
</evidence>
<comment type="similarity">
    <text evidence="1 5">Belongs to the class-III pyridoxal-phosphate-dependent aminotransferase family.</text>
</comment>
<dbReference type="InterPro" id="IPR015421">
    <property type="entry name" value="PyrdxlP-dep_Trfase_major"/>
</dbReference>
<dbReference type="Proteomes" id="UP000245461">
    <property type="component" value="Unassembled WGS sequence"/>
</dbReference>
<dbReference type="PANTHER" id="PTHR43094">
    <property type="entry name" value="AMINOTRANSFERASE"/>
    <property type="match status" value="1"/>
</dbReference>
<comment type="caution">
    <text evidence="6">The sequence shown here is derived from an EMBL/GenBank/DDBJ whole genome shotgun (WGS) entry which is preliminary data.</text>
</comment>
<dbReference type="PIRSF" id="PIRSF000521">
    <property type="entry name" value="Transaminase_4ab_Lys_Orn"/>
    <property type="match status" value="1"/>
</dbReference>
<accession>A0A317EJL4</accession>
<dbReference type="InterPro" id="IPR005814">
    <property type="entry name" value="Aminotrans_3"/>
</dbReference>
<dbReference type="GO" id="GO:0008483">
    <property type="term" value="F:transaminase activity"/>
    <property type="evidence" value="ECO:0007669"/>
    <property type="project" value="UniProtKB-KW"/>
</dbReference>
<dbReference type="InterPro" id="IPR015422">
    <property type="entry name" value="PyrdxlP-dep_Trfase_small"/>
</dbReference>
<evidence type="ECO:0000256" key="5">
    <source>
        <dbReference type="RuleBase" id="RU003560"/>
    </source>
</evidence>
<dbReference type="FunFam" id="3.40.640.10:FF:000014">
    <property type="entry name" value="Adenosylmethionine-8-amino-7-oxononanoate aminotransferase, probable"/>
    <property type="match status" value="1"/>
</dbReference>
<proteinExistence type="inferred from homology"/>
<sequence length="470" mass="50621">MARKMRPIPSSTLRRDKPVLNALPKNDLASQALDHCIFPIIDAADVKRDGPVVIASGKGMTITDGSGVDYLDMISAYTRANSLGYGNEEIAKAVYDQLCKMHYAGTVSMVTEPMVQLAKSLSELRPDAGLSRAFFVSGGSEAVESAIKIAKQYQIGSGKKPHAYKIIARWSAYHGATAGAMALTDHLSVAQTPDPRMPGVSKIPNPTCYRNPFGMGDEEYAMFCADYLEQQIIHEGPELVAAFIGEPLMQANGAQVPSKAYWQRVREICDKYGVLLIIDEVICCFGRTGKWFAAEHFDVMPDITTMAKALSAGYAPIGAVLTRPDIADAIDHFRHVHTFSGHAGCAAAANAVIAIKQRERLIPKALENGVYFKAGLVEALGEMPAVGDIRGLGHWHAVDFTSNRKTKALPDPKMVKGIAEKMRSLGVLVGAAGTAIEVAPALIASHADFDRTVAAFKQAIESVSKDYDIA</sequence>
<dbReference type="GO" id="GO:0030170">
    <property type="term" value="F:pyridoxal phosphate binding"/>
    <property type="evidence" value="ECO:0007669"/>
    <property type="project" value="InterPro"/>
</dbReference>